<feature type="region of interest" description="Disordered" evidence="1">
    <location>
        <begin position="333"/>
        <end position="376"/>
    </location>
</feature>
<keyword evidence="3" id="KW-1185">Reference proteome</keyword>
<feature type="region of interest" description="Disordered" evidence="1">
    <location>
        <begin position="205"/>
        <end position="307"/>
    </location>
</feature>
<evidence type="ECO:0000256" key="1">
    <source>
        <dbReference type="SAM" id="MobiDB-lite"/>
    </source>
</evidence>
<organism evidence="2 3">
    <name type="scientific">Saitozyma podzolica</name>
    <dbReference type="NCBI Taxonomy" id="1890683"/>
    <lineage>
        <taxon>Eukaryota</taxon>
        <taxon>Fungi</taxon>
        <taxon>Dikarya</taxon>
        <taxon>Basidiomycota</taxon>
        <taxon>Agaricomycotina</taxon>
        <taxon>Tremellomycetes</taxon>
        <taxon>Tremellales</taxon>
        <taxon>Trimorphomycetaceae</taxon>
        <taxon>Saitozyma</taxon>
    </lineage>
</organism>
<evidence type="ECO:0000313" key="3">
    <source>
        <dbReference type="Proteomes" id="UP000279259"/>
    </source>
</evidence>
<sequence length="388" mass="40566">MDTPNTRSRKRRETVLGSDTGAGPSGSHDEGGSVHWVHDNKLRKMVMEATENDTFLPPTPTQKPSYSKLSPIVPAQPSTSRHPRKRQCRNRSLPTAATPSAPLASNTGGSSSAPSGALDSLLQQAMETFNLQTPRLDTPPSGRTGARQSRDALRPTNTVNIPDQIAVPSNMPDSSKPKQSIAQANSVSPVKPLPAYAKVTLPSVNDSHGATVSRSPAKPAASSSQSFPRSSQSGGAPRIGLRSSGSGEIRPGITNPSRAFKPPLLDRQPGVRSSPRRLQREAVAAASPVRAPGATSSAQSYRTAVPPNKSIIASATEKAPSIAAASTSMRKPIAMAGSAAGPPRPPVLKDKMPSSDSAGDESFDSFDGFINDGGPEVEELLRTVDGSR</sequence>
<dbReference type="OrthoDB" id="2564740at2759"/>
<proteinExistence type="predicted"/>
<comment type="caution">
    <text evidence="2">The sequence shown here is derived from an EMBL/GenBank/DDBJ whole genome shotgun (WGS) entry which is preliminary data.</text>
</comment>
<feature type="compositionally biased region" description="Low complexity" evidence="1">
    <location>
        <begin position="92"/>
        <end position="105"/>
    </location>
</feature>
<dbReference type="AlphaFoldDB" id="A0A427Y8G0"/>
<name>A0A427Y8G0_9TREE</name>
<reference evidence="2 3" key="1">
    <citation type="submission" date="2018-11" db="EMBL/GenBank/DDBJ databases">
        <title>Genome sequence of Saitozyma podzolica DSM 27192.</title>
        <authorList>
            <person name="Aliyu H."/>
            <person name="Gorte O."/>
            <person name="Ochsenreither K."/>
        </authorList>
    </citation>
    <scope>NUCLEOTIDE SEQUENCE [LARGE SCALE GENOMIC DNA]</scope>
    <source>
        <strain evidence="2 3">DSM 27192</strain>
    </source>
</reference>
<feature type="compositionally biased region" description="Low complexity" evidence="1">
    <location>
        <begin position="213"/>
        <end position="233"/>
    </location>
</feature>
<feature type="region of interest" description="Disordered" evidence="1">
    <location>
        <begin position="131"/>
        <end position="187"/>
    </location>
</feature>
<dbReference type="EMBL" id="RSCD01000017">
    <property type="protein sequence ID" value="RSH87412.1"/>
    <property type="molecule type" value="Genomic_DNA"/>
</dbReference>
<accession>A0A427Y8G0</accession>
<evidence type="ECO:0000313" key="2">
    <source>
        <dbReference type="EMBL" id="RSH87412.1"/>
    </source>
</evidence>
<feature type="region of interest" description="Disordered" evidence="1">
    <location>
        <begin position="1"/>
        <end position="118"/>
    </location>
</feature>
<feature type="compositionally biased region" description="Basic and acidic residues" evidence="1">
    <location>
        <begin position="27"/>
        <end position="46"/>
    </location>
</feature>
<feature type="compositionally biased region" description="Polar residues" evidence="1">
    <location>
        <begin position="171"/>
        <end position="187"/>
    </location>
</feature>
<gene>
    <name evidence="2" type="ORF">EHS25_003322</name>
</gene>
<dbReference type="Proteomes" id="UP000279259">
    <property type="component" value="Unassembled WGS sequence"/>
</dbReference>
<protein>
    <submittedName>
        <fullName evidence="2">Uncharacterized protein</fullName>
    </submittedName>
</protein>